<dbReference type="InterPro" id="IPR016040">
    <property type="entry name" value="NAD(P)-bd_dom"/>
</dbReference>
<dbReference type="InterPro" id="IPR036291">
    <property type="entry name" value="NAD(P)-bd_dom_sf"/>
</dbReference>
<feature type="non-terminal residue" evidence="4">
    <location>
        <position position="1"/>
    </location>
</feature>
<comment type="similarity">
    <text evidence="2">Belongs to the FMP52 family.</text>
</comment>
<evidence type="ECO:0000256" key="1">
    <source>
        <dbReference type="ARBA" id="ARBA00004450"/>
    </source>
</evidence>
<dbReference type="EMBL" id="JANBPK010000781">
    <property type="protein sequence ID" value="KAJ2932102.1"/>
    <property type="molecule type" value="Genomic_DNA"/>
</dbReference>
<dbReference type="AlphaFoldDB" id="A0A9W8JCG7"/>
<keyword evidence="5" id="KW-1185">Reference proteome</keyword>
<dbReference type="OrthoDB" id="430436at2759"/>
<name>A0A9W8JCG7_9AGAR</name>
<gene>
    <name evidence="4" type="ORF">H1R20_g4976</name>
</gene>
<dbReference type="GO" id="GO:0005741">
    <property type="term" value="C:mitochondrial outer membrane"/>
    <property type="evidence" value="ECO:0007669"/>
    <property type="project" value="UniProtKB-SubCell"/>
</dbReference>
<comment type="subcellular location">
    <subcellularLocation>
        <location evidence="1">Mitochondrion outer membrane</location>
        <topology evidence="1">Peripheral membrane protein</topology>
    </subcellularLocation>
</comment>
<comment type="caution">
    <text evidence="4">The sequence shown here is derived from an EMBL/GenBank/DDBJ whole genome shotgun (WGS) entry which is preliminary data.</text>
</comment>
<dbReference type="Gene3D" id="3.40.50.720">
    <property type="entry name" value="NAD(P)-binding Rossmann-like Domain"/>
    <property type="match status" value="1"/>
</dbReference>
<dbReference type="GO" id="GO:0051170">
    <property type="term" value="P:import into nucleus"/>
    <property type="evidence" value="ECO:0007669"/>
    <property type="project" value="TreeGrafter"/>
</dbReference>
<dbReference type="Proteomes" id="UP001140091">
    <property type="component" value="Unassembled WGS sequence"/>
</dbReference>
<evidence type="ECO:0000313" key="4">
    <source>
        <dbReference type="EMBL" id="KAJ2932102.1"/>
    </source>
</evidence>
<proteinExistence type="inferred from homology"/>
<dbReference type="SUPFAM" id="SSF51735">
    <property type="entry name" value="NAD(P)-binding Rossmann-fold domains"/>
    <property type="match status" value="1"/>
</dbReference>
<reference evidence="4" key="1">
    <citation type="submission" date="2022-06" db="EMBL/GenBank/DDBJ databases">
        <title>Genome Sequence of Candolleomyces eurysporus.</title>
        <authorList>
            <person name="Buettner E."/>
        </authorList>
    </citation>
    <scope>NUCLEOTIDE SEQUENCE</scope>
    <source>
        <strain evidence="4">VTCC 930004</strain>
    </source>
</reference>
<dbReference type="PANTHER" id="PTHR14097:SF7">
    <property type="entry name" value="OXIDOREDUCTASE HTATIP2"/>
    <property type="match status" value="1"/>
</dbReference>
<organism evidence="4 5">
    <name type="scientific">Candolleomyces eurysporus</name>
    <dbReference type="NCBI Taxonomy" id="2828524"/>
    <lineage>
        <taxon>Eukaryota</taxon>
        <taxon>Fungi</taxon>
        <taxon>Dikarya</taxon>
        <taxon>Basidiomycota</taxon>
        <taxon>Agaricomycotina</taxon>
        <taxon>Agaricomycetes</taxon>
        <taxon>Agaricomycetidae</taxon>
        <taxon>Agaricales</taxon>
        <taxon>Agaricineae</taxon>
        <taxon>Psathyrellaceae</taxon>
        <taxon>Candolleomyces</taxon>
    </lineage>
</organism>
<feature type="domain" description="NAD(P)-binding" evidence="3">
    <location>
        <begin position="10"/>
        <end position="160"/>
    </location>
</feature>
<protein>
    <recommendedName>
        <fullName evidence="3">NAD(P)-binding domain-containing protein</fullName>
    </recommendedName>
</protein>
<evidence type="ECO:0000256" key="2">
    <source>
        <dbReference type="ARBA" id="ARBA00006617"/>
    </source>
</evidence>
<evidence type="ECO:0000313" key="5">
    <source>
        <dbReference type="Proteomes" id="UP001140091"/>
    </source>
</evidence>
<dbReference type="PANTHER" id="PTHR14097">
    <property type="entry name" value="OXIDOREDUCTASE HTATIP2"/>
    <property type="match status" value="1"/>
</dbReference>
<sequence>MSFVTALILGATGQTGQQLLQTLLSTAHYSRVGEYGRRVTASDKLPEAGKDKLEQSTIDFEKLDSSGLNAKSWDVVFITLGTTRKAAGGAENFVKIDREYVINAAKEAKVSENQRLVYLSSTGASSSSPFLYTKSKGLTEEGLARLGYKETIVFRPGLLTGTDRPDSRWAETLYGKVTGLLSHVTNSLEINIGTLAKAMAIAGKLGSENLPASVRASTVKLQDGTSYTVIGNAGALELAKLDL</sequence>
<evidence type="ECO:0000259" key="3">
    <source>
        <dbReference type="Pfam" id="PF13460"/>
    </source>
</evidence>
<dbReference type="Pfam" id="PF13460">
    <property type="entry name" value="NAD_binding_10"/>
    <property type="match status" value="1"/>
</dbReference>
<accession>A0A9W8JCG7</accession>